<feature type="compositionally biased region" description="Polar residues" evidence="1">
    <location>
        <begin position="1"/>
        <end position="15"/>
    </location>
</feature>
<gene>
    <name evidence="2" type="ORF">ABUE31_05445</name>
</gene>
<evidence type="ECO:0000313" key="2">
    <source>
        <dbReference type="EMBL" id="MEW9805426.1"/>
    </source>
</evidence>
<protein>
    <recommendedName>
        <fullName evidence="4">DUF1127 domain-containing protein</fullName>
    </recommendedName>
</protein>
<dbReference type="EMBL" id="JBFOCI010000001">
    <property type="protein sequence ID" value="MEW9805426.1"/>
    <property type="molecule type" value="Genomic_DNA"/>
</dbReference>
<reference evidence="2 3" key="1">
    <citation type="submission" date="2024-06" db="EMBL/GenBank/DDBJ databases">
        <authorList>
            <person name="Tuo L."/>
        </authorList>
    </citation>
    <scope>NUCLEOTIDE SEQUENCE [LARGE SCALE GENOMIC DNA]</scope>
    <source>
        <strain evidence="2 3">ZMM04-5</strain>
    </source>
</reference>
<dbReference type="RefSeq" id="WP_367722473.1">
    <property type="nucleotide sequence ID" value="NZ_JBFOCH010000079.1"/>
</dbReference>
<comment type="caution">
    <text evidence="2">The sequence shown here is derived from an EMBL/GenBank/DDBJ whole genome shotgun (WGS) entry which is preliminary data.</text>
</comment>
<evidence type="ECO:0008006" key="4">
    <source>
        <dbReference type="Google" id="ProtNLM"/>
    </source>
</evidence>
<evidence type="ECO:0000313" key="3">
    <source>
        <dbReference type="Proteomes" id="UP001556196"/>
    </source>
</evidence>
<evidence type="ECO:0000256" key="1">
    <source>
        <dbReference type="SAM" id="MobiDB-lite"/>
    </source>
</evidence>
<proteinExistence type="predicted"/>
<sequence>MTSDLIGSGPRNETTAGDDEQDIPGQRGFARPFHAALDLVSACRSRVALETMSERDLDDLGLLPSEVRSDFIRWGLAAA</sequence>
<dbReference type="Proteomes" id="UP001556196">
    <property type="component" value="Unassembled WGS sequence"/>
</dbReference>
<name>A0ABV3QWI7_9HYPH</name>
<accession>A0ABV3QWI7</accession>
<keyword evidence="3" id="KW-1185">Reference proteome</keyword>
<feature type="region of interest" description="Disordered" evidence="1">
    <location>
        <begin position="1"/>
        <end position="27"/>
    </location>
</feature>
<organism evidence="2 3">
    <name type="scientific">Mesorhizobium marinum</name>
    <dbReference type="NCBI Taxonomy" id="3228790"/>
    <lineage>
        <taxon>Bacteria</taxon>
        <taxon>Pseudomonadati</taxon>
        <taxon>Pseudomonadota</taxon>
        <taxon>Alphaproteobacteria</taxon>
        <taxon>Hyphomicrobiales</taxon>
        <taxon>Phyllobacteriaceae</taxon>
        <taxon>Mesorhizobium</taxon>
    </lineage>
</organism>